<feature type="domain" description="HTH tetR-type" evidence="2">
    <location>
        <begin position="12"/>
        <end position="57"/>
    </location>
</feature>
<evidence type="ECO:0000256" key="1">
    <source>
        <dbReference type="ARBA" id="ARBA00023125"/>
    </source>
</evidence>
<organism evidence="3 4">
    <name type="scientific">Bradyrhizobium erythrophlei</name>
    <dbReference type="NCBI Taxonomy" id="1437360"/>
    <lineage>
        <taxon>Bacteria</taxon>
        <taxon>Pseudomonadati</taxon>
        <taxon>Pseudomonadota</taxon>
        <taxon>Alphaproteobacteria</taxon>
        <taxon>Hyphomicrobiales</taxon>
        <taxon>Nitrobacteraceae</taxon>
        <taxon>Bradyrhizobium</taxon>
    </lineage>
</organism>
<proteinExistence type="predicted"/>
<dbReference type="AlphaFoldDB" id="A0A1M5MW06"/>
<dbReference type="InterPro" id="IPR001647">
    <property type="entry name" value="HTH_TetR"/>
</dbReference>
<sequence>MGRPLFDTGSFLTAARSIACERGPAAVTVDSVIARLKAPKGSFYYRFASRDALLGELWLATVLSYQRGFVAAIDAGDGLAAALHTPAWARLHLDDARLLLLFSRHDFVQGAWPLALKRGVADQARRFEACLKSFARQAFGRAGSAQLRRAVFVLAEVPIAAVKGHLERREPPPLLVDELIATTYRAVVGSP</sequence>
<accession>A0A1M5MW06</accession>
<keyword evidence="1" id="KW-0238">DNA-binding</keyword>
<dbReference type="Pfam" id="PF00440">
    <property type="entry name" value="TetR_N"/>
    <property type="match status" value="1"/>
</dbReference>
<reference evidence="3 4" key="1">
    <citation type="submission" date="2016-11" db="EMBL/GenBank/DDBJ databases">
        <authorList>
            <person name="Jaros S."/>
            <person name="Januszkiewicz K."/>
            <person name="Wedrychowicz H."/>
        </authorList>
    </citation>
    <scope>NUCLEOTIDE SEQUENCE [LARGE SCALE GENOMIC DNA]</scope>
    <source>
        <strain evidence="3 4">GAS242</strain>
    </source>
</reference>
<dbReference type="OrthoDB" id="8701707at2"/>
<evidence type="ECO:0000313" key="3">
    <source>
        <dbReference type="EMBL" id="SHG81397.1"/>
    </source>
</evidence>
<evidence type="ECO:0000313" key="4">
    <source>
        <dbReference type="Proteomes" id="UP000190675"/>
    </source>
</evidence>
<dbReference type="Gene3D" id="1.10.357.10">
    <property type="entry name" value="Tetracycline Repressor, domain 2"/>
    <property type="match status" value="1"/>
</dbReference>
<protein>
    <submittedName>
        <fullName evidence="3">Transcriptional regulator, TetR family</fullName>
    </submittedName>
</protein>
<gene>
    <name evidence="3" type="ORF">SAMN05444169_4272</name>
</gene>
<dbReference type="GO" id="GO:0003677">
    <property type="term" value="F:DNA binding"/>
    <property type="evidence" value="ECO:0007669"/>
    <property type="project" value="UniProtKB-KW"/>
</dbReference>
<dbReference type="SUPFAM" id="SSF46689">
    <property type="entry name" value="Homeodomain-like"/>
    <property type="match status" value="1"/>
</dbReference>
<dbReference type="InterPro" id="IPR009057">
    <property type="entry name" value="Homeodomain-like_sf"/>
</dbReference>
<evidence type="ECO:0000259" key="2">
    <source>
        <dbReference type="Pfam" id="PF00440"/>
    </source>
</evidence>
<dbReference type="Proteomes" id="UP000190675">
    <property type="component" value="Chromosome I"/>
</dbReference>
<dbReference type="EMBL" id="LT670818">
    <property type="protein sequence ID" value="SHG81397.1"/>
    <property type="molecule type" value="Genomic_DNA"/>
</dbReference>
<name>A0A1M5MW06_9BRAD</name>